<proteinExistence type="inferred from homology"/>
<organism evidence="2 3">
    <name type="scientific">Aureobasidium pullulans EXF-150</name>
    <dbReference type="NCBI Taxonomy" id="1043002"/>
    <lineage>
        <taxon>Eukaryota</taxon>
        <taxon>Fungi</taxon>
        <taxon>Dikarya</taxon>
        <taxon>Ascomycota</taxon>
        <taxon>Pezizomycotina</taxon>
        <taxon>Dothideomycetes</taxon>
        <taxon>Dothideomycetidae</taxon>
        <taxon>Dothideales</taxon>
        <taxon>Saccotheciaceae</taxon>
        <taxon>Aureobasidium</taxon>
    </lineage>
</organism>
<dbReference type="HOGENOM" id="CLU_030671_3_0_1"/>
<keyword evidence="3" id="KW-1185">Reference proteome</keyword>
<dbReference type="GO" id="GO:0019441">
    <property type="term" value="P:L-tryptophan catabolic process to kynurenine"/>
    <property type="evidence" value="ECO:0007669"/>
    <property type="project" value="InterPro"/>
</dbReference>
<accession>A0A074XTY0</accession>
<dbReference type="InterPro" id="IPR007325">
    <property type="entry name" value="KFase/CYL"/>
</dbReference>
<name>A0A074XTY0_AURPU</name>
<dbReference type="SUPFAM" id="SSF102198">
    <property type="entry name" value="Putative cyclase"/>
    <property type="match status" value="1"/>
</dbReference>
<dbReference type="Proteomes" id="UP000030706">
    <property type="component" value="Unassembled WGS sequence"/>
</dbReference>
<dbReference type="PANTHER" id="PTHR31118:SF12">
    <property type="entry name" value="CYCLASE-LIKE PROTEIN 2"/>
    <property type="match status" value="1"/>
</dbReference>
<dbReference type="AlphaFoldDB" id="A0A074XTY0"/>
<dbReference type="STRING" id="1043002.A0A074XTY0"/>
<dbReference type="EMBL" id="KL584975">
    <property type="protein sequence ID" value="KEQ89043.1"/>
    <property type="molecule type" value="Genomic_DNA"/>
</dbReference>
<evidence type="ECO:0000313" key="3">
    <source>
        <dbReference type="Proteomes" id="UP000030706"/>
    </source>
</evidence>
<dbReference type="Pfam" id="PF04199">
    <property type="entry name" value="Cyclase"/>
    <property type="match status" value="1"/>
</dbReference>
<dbReference type="GeneID" id="40751923"/>
<sequence length="258" mass="28489">MFAPRVLQAARSSIPINKRCFSAAITSRQKPVDLSRELYHRSPGHPFHPPMVMAQWDTHQEMKAGNSIFRTASYFVSFSDHAGTHVDAPKHFSAEPGAKSIDEMPLETFYTDAICLDLSHVELGAAISVNEMEAALFNSGQEIRAGDTVLLYMAYNKRVHFDDPRWQHIFPGLDLESVHWLADRGCKVFGVEAVSPAPEGELNFQAHNACAERGITHIEGLDNVESVVGKGRFKFIGFPLKLRGGSGGPMRAVAVLDE</sequence>
<dbReference type="RefSeq" id="XP_029765230.1">
    <property type="nucleotide sequence ID" value="XM_029909617.1"/>
</dbReference>
<dbReference type="InterPro" id="IPR037175">
    <property type="entry name" value="KFase_sf"/>
</dbReference>
<protein>
    <submittedName>
        <fullName evidence="2">Kynurenine formamidase</fullName>
    </submittedName>
</protein>
<evidence type="ECO:0000313" key="2">
    <source>
        <dbReference type="EMBL" id="KEQ89043.1"/>
    </source>
</evidence>
<comment type="similarity">
    <text evidence="1">Belongs to the Cyclase 1 superfamily.</text>
</comment>
<evidence type="ECO:0000256" key="1">
    <source>
        <dbReference type="ARBA" id="ARBA00007865"/>
    </source>
</evidence>
<dbReference type="GO" id="GO:0004061">
    <property type="term" value="F:arylformamidase activity"/>
    <property type="evidence" value="ECO:0007669"/>
    <property type="project" value="InterPro"/>
</dbReference>
<reference evidence="2 3" key="1">
    <citation type="journal article" date="2014" name="BMC Genomics">
        <title>Genome sequencing of four Aureobasidium pullulans varieties: biotechnological potential, stress tolerance, and description of new species.</title>
        <authorList>
            <person name="Gostin Ar C."/>
            <person name="Ohm R.A."/>
            <person name="Kogej T."/>
            <person name="Sonjak S."/>
            <person name="Turk M."/>
            <person name="Zajc J."/>
            <person name="Zalar P."/>
            <person name="Grube M."/>
            <person name="Sun H."/>
            <person name="Han J."/>
            <person name="Sharma A."/>
            <person name="Chiniquy J."/>
            <person name="Ngan C.Y."/>
            <person name="Lipzen A."/>
            <person name="Barry K."/>
            <person name="Grigoriev I.V."/>
            <person name="Gunde-Cimerman N."/>
        </authorList>
    </citation>
    <scope>NUCLEOTIDE SEQUENCE [LARGE SCALE GENOMIC DNA]</scope>
    <source>
        <strain evidence="2 3">EXF-150</strain>
    </source>
</reference>
<dbReference type="PANTHER" id="PTHR31118">
    <property type="entry name" value="CYCLASE-LIKE PROTEIN 2"/>
    <property type="match status" value="1"/>
</dbReference>
<gene>
    <name evidence="2" type="ORF">M438DRAFT_402792</name>
</gene>
<dbReference type="Gene3D" id="3.50.30.50">
    <property type="entry name" value="Putative cyclase"/>
    <property type="match status" value="1"/>
</dbReference>
<dbReference type="OrthoDB" id="7108654at2759"/>